<evidence type="ECO:0000256" key="1">
    <source>
        <dbReference type="SAM" id="SignalP"/>
    </source>
</evidence>
<keyword evidence="1" id="KW-0732">Signal</keyword>
<proteinExistence type="predicted"/>
<protein>
    <submittedName>
        <fullName evidence="2">Uncharacterized protein</fullName>
    </submittedName>
</protein>
<sequence>MWIISSLMILLACLKLMKQSQRTLMQIANIDITLMDYPYYLDHLNVFLNVDFLQKLLLEAKSFKEACLIYH</sequence>
<evidence type="ECO:0000313" key="2">
    <source>
        <dbReference type="EMBL" id="JAD15720.1"/>
    </source>
</evidence>
<reference evidence="2" key="1">
    <citation type="submission" date="2014-09" db="EMBL/GenBank/DDBJ databases">
        <authorList>
            <person name="Magalhaes I.L.F."/>
            <person name="Oliveira U."/>
            <person name="Santos F.R."/>
            <person name="Vidigal T.H.D.A."/>
            <person name="Brescovit A.D."/>
            <person name="Santos A.J."/>
        </authorList>
    </citation>
    <scope>NUCLEOTIDE SEQUENCE</scope>
    <source>
        <tissue evidence="2">Shoot tissue taken approximately 20 cm above the soil surface</tissue>
    </source>
</reference>
<feature type="chain" id="PRO_5002059494" evidence="1">
    <location>
        <begin position="23"/>
        <end position="71"/>
    </location>
</feature>
<reference evidence="2" key="2">
    <citation type="journal article" date="2015" name="Data Brief">
        <title>Shoot transcriptome of the giant reed, Arundo donax.</title>
        <authorList>
            <person name="Barrero R.A."/>
            <person name="Guerrero F.D."/>
            <person name="Moolhuijzen P."/>
            <person name="Goolsby J.A."/>
            <person name="Tidwell J."/>
            <person name="Bellgard S.E."/>
            <person name="Bellgard M.I."/>
        </authorList>
    </citation>
    <scope>NUCLEOTIDE SEQUENCE</scope>
    <source>
        <tissue evidence="2">Shoot tissue taken approximately 20 cm above the soil surface</tissue>
    </source>
</reference>
<dbReference type="AlphaFoldDB" id="A0A0A8XSU0"/>
<dbReference type="EMBL" id="GBRH01282175">
    <property type="protein sequence ID" value="JAD15720.1"/>
    <property type="molecule type" value="Transcribed_RNA"/>
</dbReference>
<feature type="signal peptide" evidence="1">
    <location>
        <begin position="1"/>
        <end position="22"/>
    </location>
</feature>
<accession>A0A0A8XSU0</accession>
<organism evidence="2">
    <name type="scientific">Arundo donax</name>
    <name type="common">Giant reed</name>
    <name type="synonym">Donax arundinaceus</name>
    <dbReference type="NCBI Taxonomy" id="35708"/>
    <lineage>
        <taxon>Eukaryota</taxon>
        <taxon>Viridiplantae</taxon>
        <taxon>Streptophyta</taxon>
        <taxon>Embryophyta</taxon>
        <taxon>Tracheophyta</taxon>
        <taxon>Spermatophyta</taxon>
        <taxon>Magnoliopsida</taxon>
        <taxon>Liliopsida</taxon>
        <taxon>Poales</taxon>
        <taxon>Poaceae</taxon>
        <taxon>PACMAD clade</taxon>
        <taxon>Arundinoideae</taxon>
        <taxon>Arundineae</taxon>
        <taxon>Arundo</taxon>
    </lineage>
</organism>
<name>A0A0A8XSU0_ARUDO</name>